<evidence type="ECO:0000256" key="1">
    <source>
        <dbReference type="HAMAP-Rule" id="MF_01945"/>
    </source>
</evidence>
<proteinExistence type="inferred from homology"/>
<feature type="transmembrane region" description="Helical" evidence="1">
    <location>
        <begin position="90"/>
        <end position="109"/>
    </location>
</feature>
<organism evidence="3 4">
    <name type="scientific">Jejubacter calystegiae</name>
    <dbReference type="NCBI Taxonomy" id="2579935"/>
    <lineage>
        <taxon>Bacteria</taxon>
        <taxon>Pseudomonadati</taxon>
        <taxon>Pseudomonadota</taxon>
        <taxon>Gammaproteobacteria</taxon>
        <taxon>Enterobacterales</taxon>
        <taxon>Enterobacteriaceae</taxon>
        <taxon>Jejubacter</taxon>
    </lineage>
</organism>
<dbReference type="Pfam" id="PF01569">
    <property type="entry name" value="PAP2"/>
    <property type="match status" value="1"/>
</dbReference>
<gene>
    <name evidence="1" type="primary">lpxT</name>
    <name evidence="3" type="ORF">FEM41_21980</name>
</gene>
<comment type="function">
    <text evidence="1">Involved in the modification of the lipid A domain of lipopolysaccharides (LPS). Transfers a phosphate group from undecaprenyl pyrophosphate (C55-PP) to lipid A to form lipid A 1-diphosphate. Contributes to the recycling of undecaprenyl phosphate (C55-P).</text>
</comment>
<dbReference type="OrthoDB" id="8477781at2"/>
<dbReference type="CDD" id="cd01610">
    <property type="entry name" value="PAP2_like"/>
    <property type="match status" value="1"/>
</dbReference>
<keyword evidence="1" id="KW-1003">Cell membrane</keyword>
<keyword evidence="1" id="KW-1133">Transmembrane helix</keyword>
<dbReference type="InterPro" id="IPR036938">
    <property type="entry name" value="PAP2/HPO_sf"/>
</dbReference>
<dbReference type="SUPFAM" id="SSF48317">
    <property type="entry name" value="Acid phosphatase/Vanadium-dependent haloperoxidase"/>
    <property type="match status" value="1"/>
</dbReference>
<keyword evidence="1" id="KW-0448">Lipopolysaccharide biosynthesis</keyword>
<reference evidence="3 4" key="1">
    <citation type="submission" date="2019-05" db="EMBL/GenBank/DDBJ databases">
        <title>Complete genome sequence of Izhakiella calystegiae KSNA2, an endophyte isolated from beach morning glory (Calystegia soldanella).</title>
        <authorList>
            <person name="Jiang L."/>
            <person name="Jeong J.C."/>
            <person name="Kim C.Y."/>
            <person name="Kim D.H."/>
            <person name="Kim S.W."/>
            <person name="Lee j."/>
        </authorList>
    </citation>
    <scope>NUCLEOTIDE SEQUENCE [LARGE SCALE GENOMIC DNA]</scope>
    <source>
        <strain evidence="3 4">KSNA2</strain>
    </source>
</reference>
<keyword evidence="1" id="KW-0812">Transmembrane</keyword>
<feature type="transmembrane region" description="Helical" evidence="1">
    <location>
        <begin position="7"/>
        <end position="25"/>
    </location>
</feature>
<feature type="transmembrane region" description="Helical" evidence="1">
    <location>
        <begin position="64"/>
        <end position="84"/>
    </location>
</feature>
<feature type="transmembrane region" description="Helical" evidence="1">
    <location>
        <begin position="165"/>
        <end position="183"/>
    </location>
</feature>
<feature type="domain" description="Phosphatidic acid phosphatase type 2/haloperoxidase" evidence="2">
    <location>
        <begin position="95"/>
        <end position="210"/>
    </location>
</feature>
<keyword evidence="1" id="KW-0997">Cell inner membrane</keyword>
<dbReference type="Gene3D" id="1.20.144.10">
    <property type="entry name" value="Phosphatidic acid phosphatase type 2/haloperoxidase"/>
    <property type="match status" value="1"/>
</dbReference>
<comment type="subcellular location">
    <subcellularLocation>
        <location evidence="1">Cell inner membrane</location>
        <topology evidence="1">Multi-pass membrane protein</topology>
    </subcellularLocation>
    <text evidence="1">Transferase activity takes place on the periplamic side of the inner membrane.</text>
</comment>
<protein>
    <recommendedName>
        <fullName evidence="1">Lipid A 1-diphosphate synthase</fullName>
        <ecNumber evidence="1">2.7.4.29</ecNumber>
    </recommendedName>
    <alternativeName>
        <fullName evidence="1">Kdo(2)-lipid A phosphotransferase</fullName>
    </alternativeName>
    <alternativeName>
        <fullName evidence="1">Undecaprenyl pyrophosphate:lipid A 1-phosphate phosphotransferase</fullName>
    </alternativeName>
</protein>
<sequence>MTRPNTLHILLLNALGLVLFFSWYLPPDHGFWFAIDAGIFHYFNAGLVNSRAFLWLVAITNNRAFDLCSLLCMGLLMLSYWQGATARERRHIFIMGLTMLLTAVVLNQLGQRIPVERPSPTLTFEHVHRVRDLLPISTKDASRDSFPGDHGMMLLIFAGFMLRYFGRRAFVTALVIVVVFSLPRMMSGAHWFTDVFVGSLSVVLVGLPWCLMTSLNDKIILWFDRHLPGKYKQASNISS</sequence>
<feature type="transmembrane region" description="Helical" evidence="1">
    <location>
        <begin position="195"/>
        <end position="215"/>
    </location>
</feature>
<dbReference type="UniPathway" id="UPA00030"/>
<dbReference type="InterPro" id="IPR032908">
    <property type="entry name" value="LpxT"/>
</dbReference>
<dbReference type="SMART" id="SM00014">
    <property type="entry name" value="acidPPc"/>
    <property type="match status" value="1"/>
</dbReference>
<accession>A0A4P8YQL7</accession>
<name>A0A4P8YQL7_9ENTR</name>
<comment type="catalytic activity">
    <reaction evidence="1">
        <text>an alpha-Kdo-(2-&gt;4)-alpha-Kdo-(2-&gt;6)-lipid A + di-trans,octa-cis-undecaprenyl diphosphate = an alpha-D-Kdo-(2-&gt;4)-alpha-D-Kdo-(2-&gt;6)-lipid A 1-diphosphate + di-trans,octa-cis-undecaprenyl phosphate</text>
        <dbReference type="Rhea" id="RHEA:74291"/>
        <dbReference type="ChEBI" id="CHEBI:58405"/>
        <dbReference type="ChEBI" id="CHEBI:60392"/>
        <dbReference type="ChEBI" id="CHEBI:176431"/>
        <dbReference type="ChEBI" id="CHEBI:193150"/>
        <dbReference type="EC" id="2.7.4.29"/>
    </reaction>
</comment>
<dbReference type="EC" id="2.7.4.29" evidence="1"/>
<dbReference type="GO" id="GO:0005886">
    <property type="term" value="C:plasma membrane"/>
    <property type="evidence" value="ECO:0007669"/>
    <property type="project" value="UniProtKB-SubCell"/>
</dbReference>
<evidence type="ECO:0000259" key="2">
    <source>
        <dbReference type="SMART" id="SM00014"/>
    </source>
</evidence>
<dbReference type="GO" id="GO:0043165">
    <property type="term" value="P:Gram-negative-bacterium-type cell outer membrane assembly"/>
    <property type="evidence" value="ECO:0007669"/>
    <property type="project" value="InterPro"/>
</dbReference>
<evidence type="ECO:0000313" key="3">
    <source>
        <dbReference type="EMBL" id="QCT22124.1"/>
    </source>
</evidence>
<dbReference type="AlphaFoldDB" id="A0A4P8YQL7"/>
<dbReference type="HAMAP" id="MF_01945">
    <property type="entry name" value="Lipid_A_LpxT"/>
    <property type="match status" value="1"/>
</dbReference>
<dbReference type="GO" id="GO:0050380">
    <property type="term" value="F:undecaprenyl-diphosphatase activity"/>
    <property type="evidence" value="ECO:0007669"/>
    <property type="project" value="InterPro"/>
</dbReference>
<dbReference type="KEGG" id="izh:FEM41_21980"/>
<dbReference type="RefSeq" id="WP_138098454.1">
    <property type="nucleotide sequence ID" value="NZ_CP040428.1"/>
</dbReference>
<dbReference type="GO" id="GO:0009245">
    <property type="term" value="P:lipid A biosynthetic process"/>
    <property type="evidence" value="ECO:0007669"/>
    <property type="project" value="UniProtKB-UniRule"/>
</dbReference>
<feature type="transmembrane region" description="Helical" evidence="1">
    <location>
        <begin position="31"/>
        <end position="57"/>
    </location>
</feature>
<dbReference type="EMBL" id="CP040428">
    <property type="protein sequence ID" value="QCT22124.1"/>
    <property type="molecule type" value="Genomic_DNA"/>
</dbReference>
<keyword evidence="4" id="KW-1185">Reference proteome</keyword>
<dbReference type="Proteomes" id="UP000302163">
    <property type="component" value="Chromosome"/>
</dbReference>
<comment type="pathway">
    <text evidence="1">Bacterial outer membrane biogenesis; lipopolysaccharide biosynthesis.</text>
</comment>
<dbReference type="GO" id="GO:0009103">
    <property type="term" value="P:lipopolysaccharide biosynthetic process"/>
    <property type="evidence" value="ECO:0007669"/>
    <property type="project" value="UniProtKB-UniRule"/>
</dbReference>
<comment type="similarity">
    <text evidence="1">Belongs to the LpxT phosphotransferase family.</text>
</comment>
<dbReference type="GO" id="GO:0016776">
    <property type="term" value="F:phosphotransferase activity, phosphate group as acceptor"/>
    <property type="evidence" value="ECO:0007669"/>
    <property type="project" value="UniProtKB-UniRule"/>
</dbReference>
<keyword evidence="1" id="KW-0808">Transferase</keyword>
<evidence type="ECO:0000313" key="4">
    <source>
        <dbReference type="Proteomes" id="UP000302163"/>
    </source>
</evidence>
<keyword evidence="1" id="KW-0472">Membrane</keyword>
<dbReference type="InterPro" id="IPR000326">
    <property type="entry name" value="PAP2/HPO"/>
</dbReference>